<dbReference type="Pfam" id="PF01144">
    <property type="entry name" value="CoA_trans"/>
    <property type="match status" value="1"/>
</dbReference>
<evidence type="ECO:0000313" key="2">
    <source>
        <dbReference type="EMBL" id="NYB74817.1"/>
    </source>
</evidence>
<comment type="caution">
    <text evidence="2">The sequence shown here is derived from an EMBL/GenBank/DDBJ whole genome shotgun (WGS) entry which is preliminary data.</text>
</comment>
<organism evidence="2 3">
    <name type="scientific">Sedimentibacter hydroxybenzoicus DSM 7310</name>
    <dbReference type="NCBI Taxonomy" id="1123245"/>
    <lineage>
        <taxon>Bacteria</taxon>
        <taxon>Bacillati</taxon>
        <taxon>Bacillota</taxon>
        <taxon>Tissierellia</taxon>
        <taxon>Sedimentibacter</taxon>
    </lineage>
</organism>
<reference evidence="2" key="1">
    <citation type="submission" date="2020-07" db="EMBL/GenBank/DDBJ databases">
        <title>Genomic analysis of a strain of Sedimentibacter Hydroxybenzoicus DSM7310.</title>
        <authorList>
            <person name="Ma S."/>
        </authorList>
    </citation>
    <scope>NUCLEOTIDE SEQUENCE</scope>
    <source>
        <strain evidence="2">DSM 7310</strain>
    </source>
</reference>
<comment type="similarity">
    <text evidence="1">Belongs to the 3-oxoacid CoA-transferase subunit B family.</text>
</comment>
<sequence length="309" mass="34700">MNSKVMNLIDAVREIPDGAEIAFGGFAITRSPVAFACEMIRQNKKDLNIYQPIVCMATDMLVGAKSVKKLSYGGGSLDRFGRMERINEAFENKTIDAREFSGLSLTYRFLAGSLGVPYIPTKTLLGTDILKNLLDKKDESVMISESPYGDGEKYVFMKALNPDYAVIHAPYADEKGNVLIDGPVWDLELAKAAKKLYVTVDQIISNEYIKMHPEKVVIPNVYTHAVIEVPYGAYPTAVYKMYDYDSDMLTKYAKTNKKQEDFDLFIDEYVTGTSNHNEFLEKCGGISALNKLKADPVYGYKKVWGDKYE</sequence>
<evidence type="ECO:0000256" key="1">
    <source>
        <dbReference type="ARBA" id="ARBA00007047"/>
    </source>
</evidence>
<keyword evidence="2" id="KW-0808">Transferase</keyword>
<dbReference type="InterPro" id="IPR004165">
    <property type="entry name" value="CoA_trans_fam_I"/>
</dbReference>
<dbReference type="EMBL" id="JACBNQ010000013">
    <property type="protein sequence ID" value="NYB74817.1"/>
    <property type="molecule type" value="Genomic_DNA"/>
</dbReference>
<dbReference type="Proteomes" id="UP000611629">
    <property type="component" value="Unassembled WGS sequence"/>
</dbReference>
<dbReference type="SUPFAM" id="SSF100950">
    <property type="entry name" value="NagB/RpiA/CoA transferase-like"/>
    <property type="match status" value="1"/>
</dbReference>
<dbReference type="PANTHER" id="PTHR43293:SF3">
    <property type="entry name" value="CHOLESTEROL RING-CLEAVING HYDROLASE IPDB SUBUNIT"/>
    <property type="match status" value="1"/>
</dbReference>
<dbReference type="Gene3D" id="3.40.1080.10">
    <property type="entry name" value="Glutaconate Coenzyme A-transferase"/>
    <property type="match status" value="1"/>
</dbReference>
<dbReference type="AlphaFoldDB" id="A0A974BKL9"/>
<dbReference type="PANTHER" id="PTHR43293">
    <property type="entry name" value="ACETATE COA-TRANSFERASE YDIF"/>
    <property type="match status" value="1"/>
</dbReference>
<dbReference type="InterPro" id="IPR037171">
    <property type="entry name" value="NagB/RpiA_transferase-like"/>
</dbReference>
<keyword evidence="3" id="KW-1185">Reference proteome</keyword>
<proteinExistence type="inferred from homology"/>
<gene>
    <name evidence="2" type="ORF">HZF24_11780</name>
</gene>
<name>A0A974BKL9_SEDHY</name>
<dbReference type="SMART" id="SM00882">
    <property type="entry name" value="CoA_trans"/>
    <property type="match status" value="1"/>
</dbReference>
<dbReference type="RefSeq" id="WP_179238520.1">
    <property type="nucleotide sequence ID" value="NZ_JACBNQ010000013.1"/>
</dbReference>
<protein>
    <submittedName>
        <fullName evidence="2">CoA transferase subunit A</fullName>
    </submittedName>
</protein>
<evidence type="ECO:0000313" key="3">
    <source>
        <dbReference type="Proteomes" id="UP000611629"/>
    </source>
</evidence>
<dbReference type="Gene3D" id="3.30.30.40">
    <property type="match status" value="1"/>
</dbReference>
<accession>A0A974BKL9</accession>
<dbReference type="GO" id="GO:0008410">
    <property type="term" value="F:CoA-transferase activity"/>
    <property type="evidence" value="ECO:0007669"/>
    <property type="project" value="InterPro"/>
</dbReference>